<reference evidence="2" key="1">
    <citation type="submission" date="2018-02" db="EMBL/GenBank/DDBJ databases">
        <authorList>
            <person name="Clavel T."/>
            <person name="Strowig T."/>
        </authorList>
    </citation>
    <scope>NUCLEOTIDE SEQUENCE [LARGE SCALE GENOMIC DNA]</scope>
    <source>
        <strain evidence="2">DSM 103720</strain>
    </source>
</reference>
<dbReference type="EMBL" id="PUEC01000029">
    <property type="protein sequence ID" value="PWB00887.1"/>
    <property type="molecule type" value="Genomic_DNA"/>
</dbReference>
<dbReference type="GeneID" id="82526905"/>
<comment type="caution">
    <text evidence="1">The sequence shown here is derived from an EMBL/GenBank/DDBJ whole genome shotgun (WGS) entry which is preliminary data.</text>
</comment>
<name>A0A2V1II67_9BACT</name>
<accession>A0A2V1II67</accession>
<organism evidence="1 2">
    <name type="scientific">Duncaniella muris</name>
    <dbReference type="NCBI Taxonomy" id="2094150"/>
    <lineage>
        <taxon>Bacteria</taxon>
        <taxon>Pseudomonadati</taxon>
        <taxon>Bacteroidota</taxon>
        <taxon>Bacteroidia</taxon>
        <taxon>Bacteroidales</taxon>
        <taxon>Muribaculaceae</taxon>
        <taxon>Duncaniella</taxon>
    </lineage>
</organism>
<evidence type="ECO:0000313" key="2">
    <source>
        <dbReference type="Proteomes" id="UP000244905"/>
    </source>
</evidence>
<dbReference type="RefSeq" id="WP_107033040.1">
    <property type="nucleotide sequence ID" value="NZ_PUEC01000029.1"/>
</dbReference>
<dbReference type="AlphaFoldDB" id="A0A2V1II67"/>
<sequence length="137" mass="16206">MTTEANNTTERKALNLVQRIVANRLENENGKIQVNMKALGEDFTYYLGWKCEDIYKRHLLRNFYRDMLTQLAHPDTTEENAKEYLRHTVEHLADDILHGSPTRHSTNAIENLAHTWEFETKQEMYNIAVRLHSQFED</sequence>
<dbReference type="Proteomes" id="UP000244905">
    <property type="component" value="Unassembled WGS sequence"/>
</dbReference>
<proteinExistence type="predicted"/>
<evidence type="ECO:0000313" key="1">
    <source>
        <dbReference type="EMBL" id="PWB00887.1"/>
    </source>
</evidence>
<gene>
    <name evidence="1" type="ORF">C5O23_11235</name>
</gene>
<protein>
    <submittedName>
        <fullName evidence="1">Uncharacterized protein</fullName>
    </submittedName>
</protein>
<keyword evidence="2" id="KW-1185">Reference proteome</keyword>